<feature type="compositionally biased region" description="Low complexity" evidence="1">
    <location>
        <begin position="113"/>
        <end position="128"/>
    </location>
</feature>
<feature type="transmembrane region" description="Helical" evidence="2">
    <location>
        <begin position="48"/>
        <end position="70"/>
    </location>
</feature>
<accession>A0AB39Y8T1</accession>
<feature type="region of interest" description="Disordered" evidence="1">
    <location>
        <begin position="84"/>
        <end position="196"/>
    </location>
</feature>
<protein>
    <recommendedName>
        <fullName evidence="4">Translation initiation factor IF-2</fullName>
    </recommendedName>
</protein>
<proteinExistence type="predicted"/>
<reference evidence="3" key="1">
    <citation type="submission" date="2024-08" db="EMBL/GenBank/DDBJ databases">
        <authorList>
            <person name="Yu S.T."/>
        </authorList>
    </citation>
    <scope>NUCLEOTIDE SEQUENCE</scope>
    <source>
        <strain evidence="3">R33</strain>
    </source>
</reference>
<feature type="compositionally biased region" description="Polar residues" evidence="1">
    <location>
        <begin position="140"/>
        <end position="152"/>
    </location>
</feature>
<dbReference type="AlphaFoldDB" id="A0AB39Y8T1"/>
<keyword evidence="2" id="KW-0472">Membrane</keyword>
<dbReference type="EMBL" id="CP165727">
    <property type="protein sequence ID" value="XDV66254.1"/>
    <property type="molecule type" value="Genomic_DNA"/>
</dbReference>
<feature type="compositionally biased region" description="Pro residues" evidence="1">
    <location>
        <begin position="182"/>
        <end position="191"/>
    </location>
</feature>
<keyword evidence="2" id="KW-0812">Transmembrane</keyword>
<sequence>MPTAPYGGSARREEPADPFADSIVVLSGGHDGRAGARRRATHRRRRRTMLTVGLGLVLAIGGTFALARIVTEGQKTDRAAEVVLTDGNGPQDPAPLPSGKGTPGAPAALKPVKASGAAKATAGGTQSAVPGASAEGSAQPGPTASASASGKTGPTKDATGPGPSVKPGQSGKPSPTGSGTAQPPPPSPSPSPTKGCFLWVFC</sequence>
<evidence type="ECO:0008006" key="4">
    <source>
        <dbReference type="Google" id="ProtNLM"/>
    </source>
</evidence>
<gene>
    <name evidence="3" type="ORF">AB5J51_26685</name>
</gene>
<keyword evidence="2" id="KW-1133">Transmembrane helix</keyword>
<name>A0AB39Y8T1_9ACTN</name>
<dbReference type="RefSeq" id="WP_369778808.1">
    <property type="nucleotide sequence ID" value="NZ_CP165727.1"/>
</dbReference>
<evidence type="ECO:0000256" key="2">
    <source>
        <dbReference type="SAM" id="Phobius"/>
    </source>
</evidence>
<evidence type="ECO:0000256" key="1">
    <source>
        <dbReference type="SAM" id="MobiDB-lite"/>
    </source>
</evidence>
<evidence type="ECO:0000313" key="3">
    <source>
        <dbReference type="EMBL" id="XDV66254.1"/>
    </source>
</evidence>
<organism evidence="3">
    <name type="scientific">Streptomyces sp. R33</name>
    <dbReference type="NCBI Taxonomy" id="3238629"/>
    <lineage>
        <taxon>Bacteria</taxon>
        <taxon>Bacillati</taxon>
        <taxon>Actinomycetota</taxon>
        <taxon>Actinomycetes</taxon>
        <taxon>Kitasatosporales</taxon>
        <taxon>Streptomycetaceae</taxon>
        <taxon>Streptomyces</taxon>
    </lineage>
</organism>